<evidence type="ECO:0000256" key="1">
    <source>
        <dbReference type="ARBA" id="ARBA00004141"/>
    </source>
</evidence>
<dbReference type="PANTHER" id="PTHR43229:SF2">
    <property type="entry name" value="NODULATION PROTEIN J"/>
    <property type="match status" value="1"/>
</dbReference>
<accession>A0A8J8SEG3</accession>
<comment type="subcellular location">
    <subcellularLocation>
        <location evidence="5">Cell membrane</location>
        <topology evidence="5">Multi-pass membrane protein</topology>
    </subcellularLocation>
    <subcellularLocation>
        <location evidence="1">Membrane</location>
        <topology evidence="1">Multi-pass membrane protein</topology>
    </subcellularLocation>
</comment>
<protein>
    <recommendedName>
        <fullName evidence="5">Transport permease protein</fullName>
    </recommendedName>
</protein>
<keyword evidence="3 5" id="KW-1133">Transmembrane helix</keyword>
<dbReference type="KEGG" id="vgu:HYG85_24120"/>
<feature type="transmembrane region" description="Helical" evidence="5">
    <location>
        <begin position="111"/>
        <end position="138"/>
    </location>
</feature>
<dbReference type="InterPro" id="IPR051784">
    <property type="entry name" value="Nod_factor_ABC_transporter"/>
</dbReference>
<keyword evidence="4 5" id="KW-0472">Membrane</keyword>
<feature type="transmembrane region" description="Helical" evidence="5">
    <location>
        <begin position="150"/>
        <end position="173"/>
    </location>
</feature>
<comment type="similarity">
    <text evidence="5">Belongs to the ABC-2 integral membrane protein family.</text>
</comment>
<keyword evidence="5" id="KW-1003">Cell membrane</keyword>
<evidence type="ECO:0000256" key="3">
    <source>
        <dbReference type="ARBA" id="ARBA00022989"/>
    </source>
</evidence>
<keyword evidence="8" id="KW-1185">Reference proteome</keyword>
<dbReference type="GO" id="GO:0043190">
    <property type="term" value="C:ATP-binding cassette (ABC) transporter complex"/>
    <property type="evidence" value="ECO:0007669"/>
    <property type="project" value="InterPro"/>
</dbReference>
<gene>
    <name evidence="7" type="ORF">HYG85_24120</name>
</gene>
<feature type="transmembrane region" description="Helical" evidence="5">
    <location>
        <begin position="185"/>
        <end position="206"/>
    </location>
</feature>
<dbReference type="InterPro" id="IPR047817">
    <property type="entry name" value="ABC2_TM_bact-type"/>
</dbReference>
<dbReference type="InterPro" id="IPR000412">
    <property type="entry name" value="ABC_2_transport"/>
</dbReference>
<evidence type="ECO:0000256" key="4">
    <source>
        <dbReference type="ARBA" id="ARBA00023136"/>
    </source>
</evidence>
<evidence type="ECO:0000256" key="2">
    <source>
        <dbReference type="ARBA" id="ARBA00022692"/>
    </source>
</evidence>
<dbReference type="EMBL" id="CP058561">
    <property type="protein sequence ID" value="QUH31852.1"/>
    <property type="molecule type" value="Genomic_DNA"/>
</dbReference>
<dbReference type="InterPro" id="IPR013525">
    <property type="entry name" value="ABC2_TM"/>
</dbReference>
<dbReference type="PRINTS" id="PR00164">
    <property type="entry name" value="ABC2TRNSPORT"/>
</dbReference>
<dbReference type="AlphaFoldDB" id="A0A8J8SEG3"/>
<dbReference type="GO" id="GO:0140359">
    <property type="term" value="F:ABC-type transporter activity"/>
    <property type="evidence" value="ECO:0007669"/>
    <property type="project" value="InterPro"/>
</dbReference>
<dbReference type="PANTHER" id="PTHR43229">
    <property type="entry name" value="NODULATION PROTEIN J"/>
    <property type="match status" value="1"/>
</dbReference>
<evidence type="ECO:0000256" key="5">
    <source>
        <dbReference type="RuleBase" id="RU361157"/>
    </source>
</evidence>
<proteinExistence type="inferred from homology"/>
<dbReference type="PROSITE" id="PS51012">
    <property type="entry name" value="ABC_TM2"/>
    <property type="match status" value="1"/>
</dbReference>
<name>A0A8J8SEG3_9FIRM</name>
<dbReference type="PIRSF" id="PIRSF006648">
    <property type="entry name" value="DrrB"/>
    <property type="match status" value="1"/>
</dbReference>
<organism evidence="7 8">
    <name type="scientific">Vallitalea guaymasensis</name>
    <dbReference type="NCBI Taxonomy" id="1185412"/>
    <lineage>
        <taxon>Bacteria</taxon>
        <taxon>Bacillati</taxon>
        <taxon>Bacillota</taxon>
        <taxon>Clostridia</taxon>
        <taxon>Lachnospirales</taxon>
        <taxon>Vallitaleaceae</taxon>
        <taxon>Vallitalea</taxon>
    </lineage>
</organism>
<evidence type="ECO:0000313" key="7">
    <source>
        <dbReference type="EMBL" id="QUH31852.1"/>
    </source>
</evidence>
<feature type="transmembrane region" description="Helical" evidence="5">
    <location>
        <begin position="239"/>
        <end position="257"/>
    </location>
</feature>
<evidence type="ECO:0000313" key="8">
    <source>
        <dbReference type="Proteomes" id="UP000677305"/>
    </source>
</evidence>
<dbReference type="RefSeq" id="WP_212691772.1">
    <property type="nucleotide sequence ID" value="NZ_CP058561.1"/>
</dbReference>
<evidence type="ECO:0000259" key="6">
    <source>
        <dbReference type="PROSITE" id="PS51012"/>
    </source>
</evidence>
<feature type="transmembrane region" description="Helical" evidence="5">
    <location>
        <begin position="64"/>
        <end position="86"/>
    </location>
</feature>
<feature type="domain" description="ABC transmembrane type-2" evidence="6">
    <location>
        <begin position="28"/>
        <end position="260"/>
    </location>
</feature>
<keyword evidence="2 5" id="KW-0812">Transmembrane</keyword>
<keyword evidence="5" id="KW-0813">Transport</keyword>
<reference evidence="7 8" key="1">
    <citation type="submission" date="2020-07" db="EMBL/GenBank/DDBJ databases">
        <title>Vallitalea guaymasensis genome.</title>
        <authorList>
            <person name="Postec A."/>
        </authorList>
    </citation>
    <scope>NUCLEOTIDE SEQUENCE [LARGE SCALE GENOMIC DNA]</scope>
    <source>
        <strain evidence="7 8">Ra1766G1</strain>
    </source>
</reference>
<feature type="transmembrane region" description="Helical" evidence="5">
    <location>
        <begin position="21"/>
        <end position="44"/>
    </location>
</feature>
<dbReference type="Pfam" id="PF01061">
    <property type="entry name" value="ABC2_membrane"/>
    <property type="match status" value="1"/>
</dbReference>
<dbReference type="Proteomes" id="UP000677305">
    <property type="component" value="Chromosome"/>
</dbReference>
<sequence length="270" mass="30693">MNIYVFKANVYKYFITLYRAYPRSFFISSILTITYTLLYSYILYEYIFEGEVNSSFIGEAGTSNYMGYILVGVLVYSFTVSTLLNVSRSLITEKRIGTLESVMLAPYNRGLYFLAYMVAQTIHTFGELVFAIPILIVFKVKFAYFDLLSFIIVLSISLIAFLGLSLLLANLMLYTRDTYISQNTLFTVMFLICGINFPITYLPSFVSKISYLIPLTHSIKLFRGILLKGESLMIQMDSVVALILQGIIYSMIGFLTLKKVEKIALEKIGG</sequence>